<dbReference type="Proteomes" id="UP001369082">
    <property type="component" value="Unassembled WGS sequence"/>
</dbReference>
<dbReference type="RefSeq" id="WP_341596390.1">
    <property type="nucleotide sequence ID" value="NZ_JBAKAZ010000005.1"/>
</dbReference>
<keyword evidence="5" id="KW-0378">Hydrolase</keyword>
<organism evidence="5 6">
    <name type="scientific">Psychromonas aquatilis</name>
    <dbReference type="NCBI Taxonomy" id="2005072"/>
    <lineage>
        <taxon>Bacteria</taxon>
        <taxon>Pseudomonadati</taxon>
        <taxon>Pseudomonadota</taxon>
        <taxon>Gammaproteobacteria</taxon>
        <taxon>Alteromonadales</taxon>
        <taxon>Psychromonadaceae</taxon>
        <taxon>Psychromonas</taxon>
    </lineage>
</organism>
<feature type="domain" description="Type I restriction modification DNA specificity" evidence="4">
    <location>
        <begin position="279"/>
        <end position="414"/>
    </location>
</feature>
<keyword evidence="5" id="KW-0255">Endonuclease</keyword>
<dbReference type="PANTHER" id="PTHR30408">
    <property type="entry name" value="TYPE-1 RESTRICTION ENZYME ECOKI SPECIFICITY PROTEIN"/>
    <property type="match status" value="1"/>
</dbReference>
<comment type="similarity">
    <text evidence="1">Belongs to the type-I restriction system S methylase family.</text>
</comment>
<evidence type="ECO:0000313" key="5">
    <source>
        <dbReference type="EMBL" id="MEL0628438.1"/>
    </source>
</evidence>
<keyword evidence="2" id="KW-0680">Restriction system</keyword>
<keyword evidence="3" id="KW-0238">DNA-binding</keyword>
<evidence type="ECO:0000256" key="2">
    <source>
        <dbReference type="ARBA" id="ARBA00022747"/>
    </source>
</evidence>
<accession>A0ABU9GMA4</accession>
<dbReference type="InterPro" id="IPR044946">
    <property type="entry name" value="Restrct_endonuc_typeI_TRD_sf"/>
</dbReference>
<reference evidence="5 6" key="1">
    <citation type="submission" date="2024-02" db="EMBL/GenBank/DDBJ databases">
        <title>Bacteria isolated from the canopy kelp, Nereocystis luetkeana.</title>
        <authorList>
            <person name="Pfister C.A."/>
            <person name="Younker I.T."/>
            <person name="Light S.H."/>
        </authorList>
    </citation>
    <scope>NUCLEOTIDE SEQUENCE [LARGE SCALE GENOMIC DNA]</scope>
    <source>
        <strain evidence="5 6">TI.1.05</strain>
    </source>
</reference>
<dbReference type="InterPro" id="IPR052021">
    <property type="entry name" value="Type-I_RS_S_subunit"/>
</dbReference>
<keyword evidence="6" id="KW-1185">Reference proteome</keyword>
<dbReference type="Pfam" id="PF01420">
    <property type="entry name" value="Methylase_S"/>
    <property type="match status" value="1"/>
</dbReference>
<gene>
    <name evidence="5" type="ORF">V6256_02360</name>
</gene>
<comment type="caution">
    <text evidence="5">The sequence shown here is derived from an EMBL/GenBank/DDBJ whole genome shotgun (WGS) entry which is preliminary data.</text>
</comment>
<evidence type="ECO:0000256" key="3">
    <source>
        <dbReference type="ARBA" id="ARBA00023125"/>
    </source>
</evidence>
<evidence type="ECO:0000256" key="1">
    <source>
        <dbReference type="ARBA" id="ARBA00010923"/>
    </source>
</evidence>
<dbReference type="Gene3D" id="1.10.287.1120">
    <property type="entry name" value="Bipartite methylase S protein"/>
    <property type="match status" value="1"/>
</dbReference>
<dbReference type="PANTHER" id="PTHR30408:SF12">
    <property type="entry name" value="TYPE I RESTRICTION ENZYME MJAVIII SPECIFICITY SUBUNIT"/>
    <property type="match status" value="1"/>
</dbReference>
<evidence type="ECO:0000259" key="4">
    <source>
        <dbReference type="Pfam" id="PF01420"/>
    </source>
</evidence>
<name>A0ABU9GMA4_9GAMM</name>
<dbReference type="EMBL" id="JBAKAZ010000005">
    <property type="protein sequence ID" value="MEL0628438.1"/>
    <property type="molecule type" value="Genomic_DNA"/>
</dbReference>
<dbReference type="SUPFAM" id="SSF116734">
    <property type="entry name" value="DNA methylase specificity domain"/>
    <property type="match status" value="2"/>
</dbReference>
<sequence>MAELASMPKYEAYKESGFEWIGEVPDSWELTKLGSCLFPVSIKNCPDLPLLSITRELGVIERDIENQDSNHNFIPDDLSGYKKLEKGQFGMNKMKAWQGSYGVSQYTGIVSPAYFVFNFTKSINPEFFNWAIRSKLYVSYFGSASDGVRVGQWDLSKDRMKAIPFILPSEKEQTAIANFLDIKTAQIDEAIAIKEKQIELLKERKQIIIQQAVTQGLNPNAPMKDSGVDWIGEIPEHWAYEPIKHSLKGIIDCEHKTAPFVDETDYFVVRTTNVKGGKLQMAGAKYTHEKGFTEWTRRGVPKVGDVLLTREAPAGEACLVPDNVKLCLGQRMVWLKIDRERLIPEFAISLIYSSIGRTYIDFLSSGSTVLHFNMADINNIPVVLPPLKEQQELVEFIRNESGKVDDGIEIQIQQIEKLKEYKTTLINSAVTGKIKVPELMADR</sequence>
<dbReference type="Gene3D" id="3.90.220.20">
    <property type="entry name" value="DNA methylase specificity domains"/>
    <property type="match status" value="2"/>
</dbReference>
<proteinExistence type="inferred from homology"/>
<evidence type="ECO:0000313" key="6">
    <source>
        <dbReference type="Proteomes" id="UP001369082"/>
    </source>
</evidence>
<dbReference type="InterPro" id="IPR000055">
    <property type="entry name" value="Restrct_endonuc_typeI_TRD"/>
</dbReference>
<protein>
    <submittedName>
        <fullName evidence="5">Restriction endonuclease subunit S</fullName>
    </submittedName>
</protein>
<dbReference type="GO" id="GO:0004519">
    <property type="term" value="F:endonuclease activity"/>
    <property type="evidence" value="ECO:0007669"/>
    <property type="project" value="UniProtKB-KW"/>
</dbReference>
<keyword evidence="5" id="KW-0540">Nuclease</keyword>